<dbReference type="GO" id="GO:0016020">
    <property type="term" value="C:membrane"/>
    <property type="evidence" value="ECO:0007669"/>
    <property type="project" value="TreeGrafter"/>
</dbReference>
<dbReference type="Pfam" id="PF00650">
    <property type="entry name" value="CRAL_TRIO"/>
    <property type="match status" value="1"/>
</dbReference>
<dbReference type="EMBL" id="HBUF01099090">
    <property type="protein sequence ID" value="CAG6637615.1"/>
    <property type="molecule type" value="Transcribed_RNA"/>
</dbReference>
<dbReference type="InterPro" id="IPR036865">
    <property type="entry name" value="CRAL-TRIO_dom_sf"/>
</dbReference>
<accession>A0A8D8TC85</accession>
<dbReference type="PANTHER" id="PTHR10174:SF212">
    <property type="entry name" value="MIP26555P1"/>
    <property type="match status" value="1"/>
</dbReference>
<dbReference type="EMBL" id="HBUF01099089">
    <property type="protein sequence ID" value="CAG6637614.1"/>
    <property type="molecule type" value="Transcribed_RNA"/>
</dbReference>
<dbReference type="InterPro" id="IPR036273">
    <property type="entry name" value="CRAL/TRIO_N_dom_sf"/>
</dbReference>
<sequence length="292" mass="34083">MADPRFRIESEDISEETRKVAEIELRETPEQVQESLKQLKQMLKEDNSIYFKEDDFLLQVFLRPCKYYPEGAFQLMKRIAEFKHKNADILENLLPKDEQNSLLNSNVANVLLDRDQHGRRILVISIGSSWDSKQVSTDQILRILYLIHLAAMQEPETQVKGGVILLDFEGLSAKQALQFTPSFSYKLLTFIQDAMPLRVKAVHIVKEPIYFNLVWKLFKPFIREKLKKRMYFHGSKMSSLHKHIHPDRLPANYDGNKPKIDYSSAQWYPVLNQIEDTIAEWNTFGRIKAADA</sequence>
<reference evidence="2" key="1">
    <citation type="submission" date="2021-05" db="EMBL/GenBank/DDBJ databases">
        <authorList>
            <person name="Alioto T."/>
            <person name="Alioto T."/>
            <person name="Gomez Garrido J."/>
        </authorList>
    </citation>
    <scope>NUCLEOTIDE SEQUENCE</scope>
</reference>
<evidence type="ECO:0000259" key="1">
    <source>
        <dbReference type="PROSITE" id="PS50191"/>
    </source>
</evidence>
<organism evidence="2">
    <name type="scientific">Cacopsylla melanoneura</name>
    <dbReference type="NCBI Taxonomy" id="428564"/>
    <lineage>
        <taxon>Eukaryota</taxon>
        <taxon>Metazoa</taxon>
        <taxon>Ecdysozoa</taxon>
        <taxon>Arthropoda</taxon>
        <taxon>Hexapoda</taxon>
        <taxon>Insecta</taxon>
        <taxon>Pterygota</taxon>
        <taxon>Neoptera</taxon>
        <taxon>Paraneoptera</taxon>
        <taxon>Hemiptera</taxon>
        <taxon>Sternorrhyncha</taxon>
        <taxon>Psylloidea</taxon>
        <taxon>Psyllidae</taxon>
        <taxon>Psyllinae</taxon>
        <taxon>Cacopsylla</taxon>
    </lineage>
</organism>
<dbReference type="EMBL" id="HBUF01274444">
    <property type="protein sequence ID" value="CAG6685987.1"/>
    <property type="molecule type" value="Transcribed_RNA"/>
</dbReference>
<name>A0A8D8TC85_9HEMI</name>
<dbReference type="Gene3D" id="1.20.5.1200">
    <property type="entry name" value="Alpha-tocopherol transfer"/>
    <property type="match status" value="1"/>
</dbReference>
<dbReference type="GO" id="GO:1902936">
    <property type="term" value="F:phosphatidylinositol bisphosphate binding"/>
    <property type="evidence" value="ECO:0007669"/>
    <property type="project" value="TreeGrafter"/>
</dbReference>
<proteinExistence type="predicted"/>
<dbReference type="SMART" id="SM00516">
    <property type="entry name" value="SEC14"/>
    <property type="match status" value="1"/>
</dbReference>
<dbReference type="PROSITE" id="PS50191">
    <property type="entry name" value="CRAL_TRIO"/>
    <property type="match status" value="1"/>
</dbReference>
<dbReference type="PRINTS" id="PR00180">
    <property type="entry name" value="CRETINALDHBP"/>
</dbReference>
<dbReference type="PANTHER" id="PTHR10174">
    <property type="entry name" value="ALPHA-TOCOPHEROL TRANSFER PROTEIN-RELATED"/>
    <property type="match status" value="1"/>
</dbReference>
<dbReference type="CDD" id="cd00170">
    <property type="entry name" value="SEC14"/>
    <property type="match status" value="1"/>
</dbReference>
<dbReference type="AlphaFoldDB" id="A0A8D8TC85"/>
<protein>
    <submittedName>
        <fullName evidence="2">Clavesin-1</fullName>
    </submittedName>
</protein>
<dbReference type="SUPFAM" id="SSF46938">
    <property type="entry name" value="CRAL/TRIO N-terminal domain"/>
    <property type="match status" value="1"/>
</dbReference>
<dbReference type="EMBL" id="HBUF01274443">
    <property type="protein sequence ID" value="CAG6685986.1"/>
    <property type="molecule type" value="Transcribed_RNA"/>
</dbReference>
<dbReference type="InterPro" id="IPR001251">
    <property type="entry name" value="CRAL-TRIO_dom"/>
</dbReference>
<dbReference type="Gene3D" id="1.10.8.20">
    <property type="entry name" value="N-terminal domain of phosphatidylinositol transfer protein sec14p"/>
    <property type="match status" value="1"/>
</dbReference>
<feature type="domain" description="CRAL-TRIO" evidence="1">
    <location>
        <begin position="99"/>
        <end position="261"/>
    </location>
</feature>
<dbReference type="Gene3D" id="3.40.525.10">
    <property type="entry name" value="CRAL-TRIO lipid binding domain"/>
    <property type="match status" value="1"/>
</dbReference>
<dbReference type="SUPFAM" id="SSF52087">
    <property type="entry name" value="CRAL/TRIO domain"/>
    <property type="match status" value="1"/>
</dbReference>
<evidence type="ECO:0000313" key="2">
    <source>
        <dbReference type="EMBL" id="CAG6685986.1"/>
    </source>
</evidence>